<reference evidence="15" key="1">
    <citation type="submission" date="2023-07" db="EMBL/GenBank/DDBJ databases">
        <title>30 novel species of actinomycetes from the DSMZ collection.</title>
        <authorList>
            <person name="Nouioui I."/>
        </authorList>
    </citation>
    <scope>NUCLEOTIDE SEQUENCE [LARGE SCALE GENOMIC DNA]</scope>
    <source>
        <strain evidence="15">DSM 45834</strain>
    </source>
</reference>
<keyword evidence="7" id="KW-0805">Transcription regulation</keyword>
<evidence type="ECO:0000259" key="13">
    <source>
        <dbReference type="PROSITE" id="PS50944"/>
    </source>
</evidence>
<dbReference type="SMART" id="SM00347">
    <property type="entry name" value="HTH_MARR"/>
    <property type="match status" value="1"/>
</dbReference>
<keyword evidence="9" id="KW-0010">Activator</keyword>
<evidence type="ECO:0000256" key="2">
    <source>
        <dbReference type="ARBA" id="ARBA00007871"/>
    </source>
</evidence>
<keyword evidence="8" id="KW-0238">DNA-binding</keyword>
<evidence type="ECO:0000313" key="14">
    <source>
        <dbReference type="EMBL" id="MDT0349622.1"/>
    </source>
</evidence>
<dbReference type="Pfam" id="PF02742">
    <property type="entry name" value="Fe_dep_repr_C"/>
    <property type="match status" value="1"/>
</dbReference>
<evidence type="ECO:0000256" key="4">
    <source>
        <dbReference type="ARBA" id="ARBA00022490"/>
    </source>
</evidence>
<evidence type="ECO:0000256" key="8">
    <source>
        <dbReference type="ARBA" id="ARBA00023125"/>
    </source>
</evidence>
<comment type="caution">
    <text evidence="14">The sequence shown here is derived from an EMBL/GenBank/DDBJ whole genome shotgun (WGS) entry which is preliminary data.</text>
</comment>
<dbReference type="InterPro" id="IPR000835">
    <property type="entry name" value="HTH_MarR-typ"/>
</dbReference>
<dbReference type="RefSeq" id="WP_311555640.1">
    <property type="nucleotide sequence ID" value="NZ_JAVREJ010000004.1"/>
</dbReference>
<dbReference type="InterPro" id="IPR008988">
    <property type="entry name" value="Transcriptional_repressor_C"/>
</dbReference>
<dbReference type="InterPro" id="IPR038157">
    <property type="entry name" value="FeoA_core_dom"/>
</dbReference>
<comment type="subcellular location">
    <subcellularLocation>
        <location evidence="1">Cytoplasm</location>
    </subcellularLocation>
</comment>
<evidence type="ECO:0000313" key="15">
    <source>
        <dbReference type="Proteomes" id="UP001183202"/>
    </source>
</evidence>
<keyword evidence="15" id="KW-1185">Reference proteome</keyword>
<evidence type="ECO:0000256" key="11">
    <source>
        <dbReference type="ARBA" id="ARBA00023211"/>
    </source>
</evidence>
<evidence type="ECO:0000256" key="12">
    <source>
        <dbReference type="ARBA" id="ARBA00032593"/>
    </source>
</evidence>
<dbReference type="SUPFAM" id="SSF50037">
    <property type="entry name" value="C-terminal domain of transcriptional repressors"/>
    <property type="match status" value="1"/>
</dbReference>
<dbReference type="SMART" id="SM00899">
    <property type="entry name" value="FeoA"/>
    <property type="match status" value="1"/>
</dbReference>
<dbReference type="InterPro" id="IPR050536">
    <property type="entry name" value="DtxR_MntR_Metal-Reg"/>
</dbReference>
<protein>
    <recommendedName>
        <fullName evidence="12">Manganese transport regulator</fullName>
    </recommendedName>
</protein>
<dbReference type="SMART" id="SM00419">
    <property type="entry name" value="HTH_CRP"/>
    <property type="match status" value="1"/>
</dbReference>
<dbReference type="SMART" id="SM00529">
    <property type="entry name" value="HTH_DTXR"/>
    <property type="match status" value="1"/>
</dbReference>
<dbReference type="SUPFAM" id="SSF47979">
    <property type="entry name" value="Iron-dependent repressor protein, dimerization domain"/>
    <property type="match status" value="1"/>
</dbReference>
<dbReference type="PANTHER" id="PTHR33238">
    <property type="entry name" value="IRON (METAL) DEPENDENT REPRESSOR, DTXR FAMILY"/>
    <property type="match status" value="1"/>
</dbReference>
<evidence type="ECO:0000256" key="1">
    <source>
        <dbReference type="ARBA" id="ARBA00004496"/>
    </source>
</evidence>
<evidence type="ECO:0000256" key="3">
    <source>
        <dbReference type="ARBA" id="ARBA00011738"/>
    </source>
</evidence>
<evidence type="ECO:0000256" key="10">
    <source>
        <dbReference type="ARBA" id="ARBA00023163"/>
    </source>
</evidence>
<comment type="similarity">
    <text evidence="2">Belongs to the DtxR/MntR family.</text>
</comment>
<dbReference type="EMBL" id="JAVREJ010000004">
    <property type="protein sequence ID" value="MDT0349622.1"/>
    <property type="molecule type" value="Genomic_DNA"/>
</dbReference>
<dbReference type="InterPro" id="IPR022687">
    <property type="entry name" value="HTH_DTXR"/>
</dbReference>
<gene>
    <name evidence="14" type="ORF">RM445_08815</name>
</gene>
<keyword evidence="11" id="KW-0464">Manganese</keyword>
<name>A0ABU2N6Q5_9PSEU</name>
<evidence type="ECO:0000256" key="9">
    <source>
        <dbReference type="ARBA" id="ARBA00023159"/>
    </source>
</evidence>
<proteinExistence type="inferred from homology"/>
<evidence type="ECO:0000256" key="5">
    <source>
        <dbReference type="ARBA" id="ARBA00022491"/>
    </source>
</evidence>
<keyword evidence="6" id="KW-0408">Iron</keyword>
<evidence type="ECO:0000256" key="6">
    <source>
        <dbReference type="ARBA" id="ARBA00023004"/>
    </source>
</evidence>
<organism evidence="14 15">
    <name type="scientific">Pseudonocardia charpentierae</name>
    <dbReference type="NCBI Taxonomy" id="3075545"/>
    <lineage>
        <taxon>Bacteria</taxon>
        <taxon>Bacillati</taxon>
        <taxon>Actinomycetota</taxon>
        <taxon>Actinomycetes</taxon>
        <taxon>Pseudonocardiales</taxon>
        <taxon>Pseudonocardiaceae</taxon>
        <taxon>Pseudonocardia</taxon>
    </lineage>
</organism>
<feature type="domain" description="HTH dtxR-type" evidence="13">
    <location>
        <begin position="13"/>
        <end position="75"/>
    </location>
</feature>
<dbReference type="PROSITE" id="PS50944">
    <property type="entry name" value="HTH_DTXR"/>
    <property type="match status" value="1"/>
</dbReference>
<keyword evidence="10" id="KW-0804">Transcription</keyword>
<evidence type="ECO:0000256" key="7">
    <source>
        <dbReference type="ARBA" id="ARBA00023015"/>
    </source>
</evidence>
<dbReference type="Pfam" id="PF04023">
    <property type="entry name" value="FeoA"/>
    <property type="match status" value="1"/>
</dbReference>
<dbReference type="InterPro" id="IPR001367">
    <property type="entry name" value="Fe_dep_repressor"/>
</dbReference>
<dbReference type="SUPFAM" id="SSF46785">
    <property type="entry name" value="Winged helix' DNA-binding domain"/>
    <property type="match status" value="1"/>
</dbReference>
<comment type="subunit">
    <text evidence="3">Homodimer.</text>
</comment>
<dbReference type="InterPro" id="IPR022689">
    <property type="entry name" value="Iron_dep_repressor"/>
</dbReference>
<dbReference type="InterPro" id="IPR012318">
    <property type="entry name" value="HTH_CRP"/>
</dbReference>
<dbReference type="InterPro" id="IPR036388">
    <property type="entry name" value="WH-like_DNA-bd_sf"/>
</dbReference>
<dbReference type="InterPro" id="IPR036390">
    <property type="entry name" value="WH_DNA-bd_sf"/>
</dbReference>
<dbReference type="InterPro" id="IPR007167">
    <property type="entry name" value="Fe-transptr_FeoA-like"/>
</dbReference>
<accession>A0ABU2N6Q5</accession>
<dbReference type="Proteomes" id="UP001183202">
    <property type="component" value="Unassembled WGS sequence"/>
</dbReference>
<keyword evidence="5" id="KW-0678">Repressor</keyword>
<dbReference type="Gene3D" id="1.10.10.10">
    <property type="entry name" value="Winged helix-like DNA-binding domain superfamily/Winged helix DNA-binding domain"/>
    <property type="match status" value="1"/>
</dbReference>
<dbReference type="InterPro" id="IPR036421">
    <property type="entry name" value="Fe_dep_repressor_sf"/>
</dbReference>
<keyword evidence="4" id="KW-0963">Cytoplasm</keyword>
<dbReference type="PANTHER" id="PTHR33238:SF11">
    <property type="entry name" value="TRANSCRIPTIONAL REGULATOR MNTR"/>
    <property type="match status" value="1"/>
</dbReference>
<sequence>MEDLRSSRACCGLVPTAPTEDALRTIFVLTGRGDEVSTSVLARHLGVSPPTVSIMLKRLAEHGLVERTDHRATLTPHGAGHARHVVRRHRLLETFLVRVVGLAPHEVHDEADALEHAVSDRLLDRIDALLDRPTHDPHGDPIPRSGDAHVEGWGTRLADAAVGGEFRVERVQDWDAAALAHLDDLGVVPGLTLVVLERGPGGPLWVRFDGRDHALGESLTRLVHGREVHVDVLA</sequence>
<dbReference type="Gene3D" id="2.30.30.90">
    <property type="match status" value="1"/>
</dbReference>
<dbReference type="Pfam" id="PF01325">
    <property type="entry name" value="Fe_dep_repress"/>
    <property type="match status" value="1"/>
</dbReference>